<feature type="transmembrane region" description="Helical" evidence="7">
    <location>
        <begin position="81"/>
        <end position="101"/>
    </location>
</feature>
<evidence type="ECO:0000256" key="7">
    <source>
        <dbReference type="SAM" id="Phobius"/>
    </source>
</evidence>
<feature type="transmembrane region" description="Helical" evidence="7">
    <location>
        <begin position="467"/>
        <end position="484"/>
    </location>
</feature>
<feature type="transmembrane region" description="Helical" evidence="7">
    <location>
        <begin position="611"/>
        <end position="630"/>
    </location>
</feature>
<dbReference type="Proteomes" id="UP000062043">
    <property type="component" value="Chromosome"/>
</dbReference>
<feature type="transmembrane region" description="Helical" evidence="7">
    <location>
        <begin position="213"/>
        <end position="237"/>
    </location>
</feature>
<evidence type="ECO:0000259" key="8">
    <source>
        <dbReference type="Pfam" id="PF00361"/>
    </source>
</evidence>
<dbReference type="RefSeq" id="WP_062371753.1">
    <property type="nucleotide sequence ID" value="NZ_CP007140.1"/>
</dbReference>
<feature type="transmembrane region" description="Helical" evidence="7">
    <location>
        <begin position="136"/>
        <end position="154"/>
    </location>
</feature>
<dbReference type="GeneID" id="27135182"/>
<organism evidence="9 10">
    <name type="scientific">Thermococcus guaymasensis DSM 11113</name>
    <dbReference type="NCBI Taxonomy" id="1432656"/>
    <lineage>
        <taxon>Archaea</taxon>
        <taxon>Methanobacteriati</taxon>
        <taxon>Methanobacteriota</taxon>
        <taxon>Thermococci</taxon>
        <taxon>Thermococcales</taxon>
        <taxon>Thermococcaceae</taxon>
        <taxon>Thermococcus</taxon>
    </lineage>
</organism>
<keyword evidence="10" id="KW-1185">Reference proteome</keyword>
<dbReference type="PRINTS" id="PR01434">
    <property type="entry name" value="NADHDHGNASE5"/>
</dbReference>
<evidence type="ECO:0000256" key="3">
    <source>
        <dbReference type="ARBA" id="ARBA00022692"/>
    </source>
</evidence>
<feature type="transmembrane region" description="Helical" evidence="7">
    <location>
        <begin position="523"/>
        <end position="550"/>
    </location>
</feature>
<dbReference type="PANTHER" id="PTHR42682">
    <property type="entry name" value="HYDROGENASE-4 COMPONENT F"/>
    <property type="match status" value="1"/>
</dbReference>
<dbReference type="InterPro" id="IPR001750">
    <property type="entry name" value="ND/Mrp_TM"/>
</dbReference>
<feature type="transmembrane region" description="Helical" evidence="7">
    <location>
        <begin position="113"/>
        <end position="130"/>
    </location>
</feature>
<evidence type="ECO:0000256" key="2">
    <source>
        <dbReference type="ARBA" id="ARBA00022475"/>
    </source>
</evidence>
<feature type="transmembrane region" description="Helical" evidence="7">
    <location>
        <begin position="335"/>
        <end position="362"/>
    </location>
</feature>
<feature type="transmembrane region" description="Helical" evidence="7">
    <location>
        <begin position="249"/>
        <end position="271"/>
    </location>
</feature>
<dbReference type="KEGG" id="tgy:X802_05865"/>
<evidence type="ECO:0000256" key="5">
    <source>
        <dbReference type="ARBA" id="ARBA00023002"/>
    </source>
</evidence>
<evidence type="ECO:0000256" key="6">
    <source>
        <dbReference type="ARBA" id="ARBA00023136"/>
    </source>
</evidence>
<dbReference type="GO" id="GO:0005886">
    <property type="term" value="C:plasma membrane"/>
    <property type="evidence" value="ECO:0007669"/>
    <property type="project" value="UniProtKB-SubCell"/>
</dbReference>
<keyword evidence="6 7" id="KW-0472">Membrane</keyword>
<feature type="transmembrane region" description="Helical" evidence="7">
    <location>
        <begin position="277"/>
        <end position="298"/>
    </location>
</feature>
<feature type="transmembrane region" description="Helical" evidence="7">
    <location>
        <begin position="307"/>
        <end position="329"/>
    </location>
</feature>
<dbReference type="Pfam" id="PF00361">
    <property type="entry name" value="Proton_antipo_M"/>
    <property type="match status" value="1"/>
</dbReference>
<evidence type="ECO:0000256" key="4">
    <source>
        <dbReference type="ARBA" id="ARBA00022989"/>
    </source>
</evidence>
<gene>
    <name evidence="9" type="ORF">X802_05865</name>
</gene>
<evidence type="ECO:0000256" key="1">
    <source>
        <dbReference type="ARBA" id="ARBA00004651"/>
    </source>
</evidence>
<feature type="transmembrane region" description="Helical" evidence="7">
    <location>
        <begin position="383"/>
        <end position="404"/>
    </location>
</feature>
<dbReference type="GO" id="GO:0016491">
    <property type="term" value="F:oxidoreductase activity"/>
    <property type="evidence" value="ECO:0007669"/>
    <property type="project" value="UniProtKB-KW"/>
</dbReference>
<dbReference type="InterPro" id="IPR052175">
    <property type="entry name" value="ComplexI-like_HydComp"/>
</dbReference>
<feature type="transmembrane region" description="Helical" evidence="7">
    <location>
        <begin position="6"/>
        <end position="22"/>
    </location>
</feature>
<keyword evidence="3 7" id="KW-0812">Transmembrane</keyword>
<keyword evidence="2" id="KW-1003">Cell membrane</keyword>
<sequence>MTPLAFIAFLFILAAVVGLFSGGKAMTKAVNLISALASIGVCYLGILGFTNNPPSVTLSLFEGGSGITGLLGSLTLKVTPLSAFFLLILGVLSFSASLYGVSYMDMYRRDMRLYNVSYPLFLLFMMLTLLTQNLLWFIIFWELMTLFSQFLVAFERSERAVKAAFKYFCMTKAGADFMLLAIVLTIIKTAGTADYSGISQVLPSYLIHHPAETYAIAIGMLVGLGVKAAVVPLHSWLPDAYMEAPSNVSTLLSGVMEKIPVYMMFVVFLRFLPLDKYLGLGIALIGTLTLFFGTMYALKQTDSKRLLAYHSIGQIGYVILALGAGLYLLSRGDALLGAVALAASLYHAINHATFKGLLFLTAGSVAYRTGSRDLNYLGGLAKSMPITAFTALIGALSIAGMPPLNGFVSKWMIYASTLPTPTVLSLFGAFALFISSVTTASFVKYFTTMFTRPPLERIEVKEVPPTMWVPQAILAFVCLAFGIYPKLPLGLISKALKSAGVSVPALKTFPGIVIPNTGNIEPLAIFVVLLAFGTAFLALTHSKVVLPVWTTGTRKPLSMRLPASSYYASFEEEFEEVYSLGEWAGKAISSIWRGTKRLAVLYEVRSYQADLMMTASAVALLIMVLILGGASL</sequence>
<comment type="subcellular location">
    <subcellularLocation>
        <location evidence="1">Cell membrane</location>
        <topology evidence="1">Multi-pass membrane protein</topology>
    </subcellularLocation>
</comment>
<feature type="transmembrane region" description="Helical" evidence="7">
    <location>
        <begin position="29"/>
        <end position="50"/>
    </location>
</feature>
<dbReference type="PANTHER" id="PTHR42682:SF3">
    <property type="entry name" value="FORMATE HYDROGENLYASE SUBUNIT 3-RELATED"/>
    <property type="match status" value="1"/>
</dbReference>
<feature type="domain" description="NADH:quinone oxidoreductase/Mrp antiporter transmembrane" evidence="8">
    <location>
        <begin position="132"/>
        <end position="434"/>
    </location>
</feature>
<reference evidence="9 10" key="1">
    <citation type="submission" date="2014-01" db="EMBL/GenBank/DDBJ databases">
        <title>Genome sequencing of Thermococcus guaymasensis.</title>
        <authorList>
            <person name="Zhang X."/>
            <person name="Alvare G."/>
            <person name="Fristensky B."/>
            <person name="Chen L."/>
            <person name="Suen T."/>
            <person name="Chen Q."/>
            <person name="Ma K."/>
        </authorList>
    </citation>
    <scope>NUCLEOTIDE SEQUENCE [LARGE SCALE GENOMIC DNA]</scope>
    <source>
        <strain evidence="9 10">DSM 11113</strain>
    </source>
</reference>
<feature type="transmembrane region" description="Helical" evidence="7">
    <location>
        <begin position="175"/>
        <end position="193"/>
    </location>
</feature>
<evidence type="ECO:0000313" key="10">
    <source>
        <dbReference type="Proteomes" id="UP000062043"/>
    </source>
</evidence>
<dbReference type="AlphaFoldDB" id="A0A0X1KKG6"/>
<accession>A0A0X1KKG6</accession>
<protein>
    <submittedName>
        <fullName evidence="9">Hydantoin racemase</fullName>
    </submittedName>
</protein>
<keyword evidence="5" id="KW-0560">Oxidoreductase</keyword>
<dbReference type="PATRIC" id="fig|1432656.3.peg.1140"/>
<name>A0A0X1KKG6_9EURY</name>
<feature type="transmembrane region" description="Helical" evidence="7">
    <location>
        <begin position="424"/>
        <end position="446"/>
    </location>
</feature>
<dbReference type="STRING" id="1432656.X802_05865"/>
<evidence type="ECO:0000313" key="9">
    <source>
        <dbReference type="EMBL" id="AJC71737.1"/>
    </source>
</evidence>
<dbReference type="OrthoDB" id="371891at2157"/>
<dbReference type="EMBL" id="CP007140">
    <property type="protein sequence ID" value="AJC71737.1"/>
    <property type="molecule type" value="Genomic_DNA"/>
</dbReference>
<proteinExistence type="predicted"/>
<keyword evidence="4 7" id="KW-1133">Transmembrane helix</keyword>